<evidence type="ECO:0000313" key="11">
    <source>
        <dbReference type="EMBL" id="QID82354.1"/>
    </source>
</evidence>
<feature type="transmembrane region" description="Helical" evidence="10">
    <location>
        <begin position="331"/>
        <end position="352"/>
    </location>
</feature>
<reference evidence="11 12" key="1">
    <citation type="journal article" date="2019" name="BMC Genomics">
        <title>Chromosome level assembly and comparative genome analysis confirm lager-brewing yeasts originated from a single hybridization.</title>
        <authorList>
            <person name="Salazar A.N."/>
            <person name="Gorter de Vries A.R."/>
            <person name="van den Broek M."/>
            <person name="Brouwers N."/>
            <person name="de la Torre Cortes P."/>
            <person name="Kuijpers N.G.A."/>
            <person name="Daran J.G."/>
            <person name="Abeel T."/>
        </authorList>
    </citation>
    <scope>NUCLEOTIDE SEQUENCE [LARGE SCALE GENOMIC DNA]</scope>
    <source>
        <strain evidence="11 12">CBS 1483</strain>
    </source>
</reference>
<keyword evidence="6 10" id="KW-0812">Transmembrane</keyword>
<feature type="transmembrane region" description="Helical" evidence="10">
    <location>
        <begin position="218"/>
        <end position="239"/>
    </location>
</feature>
<comment type="subcellular location">
    <subcellularLocation>
        <location evidence="1 10">Endoplasmic reticulum membrane</location>
        <topology evidence="1 10">Multi-pass membrane protein</topology>
    </subcellularLocation>
</comment>
<dbReference type="PANTHER" id="PTHR12413:SF1">
    <property type="entry name" value="DOLICHYL PYROPHOSPHATE MAN9GLCNAC2 ALPHA-1,3-GLUCOSYLTRANSFERASE"/>
    <property type="match status" value="1"/>
</dbReference>
<evidence type="ECO:0000256" key="8">
    <source>
        <dbReference type="ARBA" id="ARBA00022989"/>
    </source>
</evidence>
<dbReference type="AlphaFoldDB" id="A0A6C1E1F4"/>
<dbReference type="InterPro" id="IPR004856">
    <property type="entry name" value="Glyco_trans_ALG6/ALG8"/>
</dbReference>
<evidence type="ECO:0000256" key="9">
    <source>
        <dbReference type="ARBA" id="ARBA00023136"/>
    </source>
</evidence>
<proteinExistence type="inferred from homology"/>
<evidence type="ECO:0000256" key="7">
    <source>
        <dbReference type="ARBA" id="ARBA00022824"/>
    </source>
</evidence>
<keyword evidence="4 10" id="KW-0328">Glycosyltransferase</keyword>
<keyword evidence="7 10" id="KW-0256">Endoplasmic reticulum</keyword>
<keyword evidence="8 10" id="KW-1133">Transmembrane helix</keyword>
<organism evidence="11 12">
    <name type="scientific">Saccharomyces pastorianus</name>
    <name type="common">Lager yeast</name>
    <name type="synonym">Saccharomyces cerevisiae x Saccharomyces eubayanus</name>
    <dbReference type="NCBI Taxonomy" id="27292"/>
    <lineage>
        <taxon>Eukaryota</taxon>
        <taxon>Fungi</taxon>
        <taxon>Dikarya</taxon>
        <taxon>Ascomycota</taxon>
        <taxon>Saccharomycotina</taxon>
        <taxon>Saccharomycetes</taxon>
        <taxon>Saccharomycetales</taxon>
        <taxon>Saccharomycetaceae</taxon>
        <taxon>Saccharomyces</taxon>
    </lineage>
</organism>
<dbReference type="Proteomes" id="UP000501346">
    <property type="component" value="Chromosome ScXV-ScXI"/>
</dbReference>
<dbReference type="UniPathway" id="UPA00378"/>
<evidence type="ECO:0000256" key="6">
    <source>
        <dbReference type="ARBA" id="ARBA00022692"/>
    </source>
</evidence>
<comment type="pathway">
    <text evidence="2 10">Protein modification; protein glycosylation.</text>
</comment>
<dbReference type="EMBL" id="CP048996">
    <property type="protein sequence ID" value="QID82354.1"/>
    <property type="molecule type" value="Genomic_DNA"/>
</dbReference>
<keyword evidence="5 10" id="KW-0808">Transferase</keyword>
<evidence type="ECO:0000256" key="1">
    <source>
        <dbReference type="ARBA" id="ARBA00004477"/>
    </source>
</evidence>
<dbReference type="OrthoDB" id="5589195at2759"/>
<feature type="transmembrane region" description="Helical" evidence="10">
    <location>
        <begin position="358"/>
        <end position="377"/>
    </location>
</feature>
<keyword evidence="12" id="KW-1185">Reference proteome</keyword>
<feature type="transmembrane region" description="Helical" evidence="10">
    <location>
        <begin position="425"/>
        <end position="445"/>
    </location>
</feature>
<feature type="transmembrane region" description="Helical" evidence="10">
    <location>
        <begin position="508"/>
        <end position="531"/>
    </location>
</feature>
<comment type="similarity">
    <text evidence="3 10">Belongs to the ALG6/ALG8 glucosyltransferase family.</text>
</comment>
<dbReference type="Pfam" id="PF03155">
    <property type="entry name" value="Alg6_Alg8"/>
    <property type="match status" value="1"/>
</dbReference>
<evidence type="ECO:0000256" key="10">
    <source>
        <dbReference type="RuleBase" id="RU363110"/>
    </source>
</evidence>
<evidence type="ECO:0000256" key="5">
    <source>
        <dbReference type="ARBA" id="ARBA00022679"/>
    </source>
</evidence>
<feature type="transmembrane region" description="Helical" evidence="10">
    <location>
        <begin position="146"/>
        <end position="166"/>
    </location>
</feature>
<keyword evidence="9 10" id="KW-0472">Membrane</keyword>
<feature type="transmembrane region" description="Helical" evidence="10">
    <location>
        <begin position="477"/>
        <end position="496"/>
    </location>
</feature>
<dbReference type="EC" id="2.4.1.-" evidence="10"/>
<accession>A0A6C1E1F4</accession>
<protein>
    <recommendedName>
        <fullName evidence="10">Alpha-1,3-glucosyltransferase</fullName>
        <ecNumber evidence="10">2.4.1.-</ecNumber>
    </recommendedName>
</protein>
<name>A0A6C1E1F4_SACPS</name>
<gene>
    <name evidence="11" type="primary">ALG6_1</name>
    <name evidence="11" type="ORF">GRS66_004772</name>
</gene>
<dbReference type="GO" id="GO:0005789">
    <property type="term" value="C:endoplasmic reticulum membrane"/>
    <property type="evidence" value="ECO:0007669"/>
    <property type="project" value="UniProtKB-SubCell"/>
</dbReference>
<evidence type="ECO:0000256" key="4">
    <source>
        <dbReference type="ARBA" id="ARBA00022676"/>
    </source>
</evidence>
<evidence type="ECO:0000256" key="2">
    <source>
        <dbReference type="ARBA" id="ARBA00004922"/>
    </source>
</evidence>
<dbReference type="PANTHER" id="PTHR12413">
    <property type="entry name" value="DOLICHYL GLYCOSYLTRANSFERASE"/>
    <property type="match status" value="1"/>
</dbReference>
<dbReference type="GO" id="GO:0042281">
    <property type="term" value="F:dolichyl pyrophosphate Man9GlcNAc2 alpha-1,3-glucosyltransferase activity"/>
    <property type="evidence" value="ECO:0007669"/>
    <property type="project" value="TreeGrafter"/>
</dbReference>
<evidence type="ECO:0000256" key="3">
    <source>
        <dbReference type="ARBA" id="ARBA00008715"/>
    </source>
</evidence>
<evidence type="ECO:0000313" key="12">
    <source>
        <dbReference type="Proteomes" id="UP000501346"/>
    </source>
</evidence>
<feature type="transmembrane region" description="Helical" evidence="10">
    <location>
        <begin position="106"/>
        <end position="125"/>
    </location>
</feature>
<sequence length="544" mass="62755">MAIGKRLLVNKPAEESFYASPMYDFLYPFRPVGNQWLPEYIIFVCAVIVRCTIGLGPYSGKGSPPLYGDFEAQRHWMEITQHLPLSKWYWYDLQYWGLDYPPLTAFHSYLLGLIGSFFNPSWFALEKSRGFESPDNGLKTYMRSTVIISDILFYFPAVIYFTKWLGRYRNQSPIGQSIAASAILFQPSLMLIDHGHFQYNSVMLGLTAYAINNLLDEYYAMAAVCFVLSICFKQMALYYAPIFFAYLLSRSLLFPKFNIARLTVIAFATLATFAIIFAPLYFLGGGLKNIHQCIHRIFPFARGIFEDKVANFWCVTNVFVKYKERFTIQQLQLYSLIATVIGFLPAMIMTLLHPKKHLLPYVLIACSMSFFLFSFQVHEKTILVPLLPITLLYSSTDWNVLSLVSWINNVALFTLWPLLKKDGLHLQYAVSFLLSNWLIGNFSFITPRFLPKSLTPGPSISSINSDYRRRSLLPYNVVWKSFIIGTYIAMGFYHFLDQFVAPPSKYPDLWVLLNCAVGFICFSIFWLWSYYKIFTSGSKSMKDL</sequence>
<feature type="transmembrane region" description="Helical" evidence="10">
    <location>
        <begin position="259"/>
        <end position="282"/>
    </location>
</feature>